<evidence type="ECO:0000313" key="1">
    <source>
        <dbReference type="EMBL" id="KAH7849708.1"/>
    </source>
</evidence>
<dbReference type="EMBL" id="CM037157">
    <property type="protein sequence ID" value="KAH7849708.1"/>
    <property type="molecule type" value="Genomic_DNA"/>
</dbReference>
<proteinExistence type="predicted"/>
<keyword evidence="2" id="KW-1185">Reference proteome</keyword>
<name>A0ACB7Y825_9ERIC</name>
<evidence type="ECO:0000313" key="2">
    <source>
        <dbReference type="Proteomes" id="UP000828048"/>
    </source>
</evidence>
<comment type="caution">
    <text evidence="1">The sequence shown here is derived from an EMBL/GenBank/DDBJ whole genome shotgun (WGS) entry which is preliminary data.</text>
</comment>
<dbReference type="Proteomes" id="UP000828048">
    <property type="component" value="Chromosome 7"/>
</dbReference>
<gene>
    <name evidence="1" type="ORF">Vadar_021900</name>
</gene>
<sequence length="123" mass="14098">MEFVRGVSGSCTSLVKKKKKLEEEMGFDVYLFNANEPERIYNVVDDDPAPRIEVFSHAWDFVNRKWPGHMKQSVSPYMTQSFTTESICRGEKGVSNARIKEELGVRLLHPSYKSGLKSIVDHM</sequence>
<protein>
    <submittedName>
        <fullName evidence="1">Uncharacterized protein</fullName>
    </submittedName>
</protein>
<organism evidence="1 2">
    <name type="scientific">Vaccinium darrowii</name>
    <dbReference type="NCBI Taxonomy" id="229202"/>
    <lineage>
        <taxon>Eukaryota</taxon>
        <taxon>Viridiplantae</taxon>
        <taxon>Streptophyta</taxon>
        <taxon>Embryophyta</taxon>
        <taxon>Tracheophyta</taxon>
        <taxon>Spermatophyta</taxon>
        <taxon>Magnoliopsida</taxon>
        <taxon>eudicotyledons</taxon>
        <taxon>Gunneridae</taxon>
        <taxon>Pentapetalae</taxon>
        <taxon>asterids</taxon>
        <taxon>Ericales</taxon>
        <taxon>Ericaceae</taxon>
        <taxon>Vaccinioideae</taxon>
        <taxon>Vaccinieae</taxon>
        <taxon>Vaccinium</taxon>
    </lineage>
</organism>
<reference evidence="1 2" key="1">
    <citation type="journal article" date="2021" name="Hortic Res">
        <title>High-quality reference genome and annotation aids understanding of berry development for evergreen blueberry (Vaccinium darrowii).</title>
        <authorList>
            <person name="Yu J."/>
            <person name="Hulse-Kemp A.M."/>
            <person name="Babiker E."/>
            <person name="Staton M."/>
        </authorList>
    </citation>
    <scope>NUCLEOTIDE SEQUENCE [LARGE SCALE GENOMIC DNA]</scope>
    <source>
        <strain evidence="2">cv. NJ 8807/NJ 8810</strain>
        <tissue evidence="1">Young leaf</tissue>
    </source>
</reference>
<accession>A0ACB7Y825</accession>